<proteinExistence type="predicted"/>
<protein>
    <submittedName>
        <fullName evidence="2">Uncharacterized protein</fullName>
    </submittedName>
</protein>
<reference evidence="2 3" key="1">
    <citation type="submission" date="2019-03" db="EMBL/GenBank/DDBJ databases">
        <title>Single cell metagenomics reveals metabolic interactions within the superorganism composed of flagellate Streblomastix strix and complex community of Bacteroidetes bacteria on its surface.</title>
        <authorList>
            <person name="Treitli S.C."/>
            <person name="Kolisko M."/>
            <person name="Husnik F."/>
            <person name="Keeling P."/>
            <person name="Hampl V."/>
        </authorList>
    </citation>
    <scope>NUCLEOTIDE SEQUENCE [LARGE SCALE GENOMIC DNA]</scope>
    <source>
        <strain evidence="2">ST1C</strain>
    </source>
</reference>
<dbReference type="AlphaFoldDB" id="A0A5J4V7H1"/>
<evidence type="ECO:0000313" key="2">
    <source>
        <dbReference type="EMBL" id="KAA6378085.1"/>
    </source>
</evidence>
<sequence>MSERGIICESEEEEEDSKVENENDSTCSSSSHFLNITSLSQLKASLRRTLLVFLGNLIAIAKVLLKSRRLRLQSKDPFVPELANMNNAVNKDINIPKQL</sequence>
<dbReference type="Proteomes" id="UP000324800">
    <property type="component" value="Unassembled WGS sequence"/>
</dbReference>
<dbReference type="EMBL" id="SNRW01009387">
    <property type="protein sequence ID" value="KAA6378085.1"/>
    <property type="molecule type" value="Genomic_DNA"/>
</dbReference>
<accession>A0A5J4V7H1</accession>
<gene>
    <name evidence="2" type="ORF">EZS28_026387</name>
</gene>
<name>A0A5J4V7H1_9EUKA</name>
<comment type="caution">
    <text evidence="2">The sequence shown here is derived from an EMBL/GenBank/DDBJ whole genome shotgun (WGS) entry which is preliminary data.</text>
</comment>
<feature type="region of interest" description="Disordered" evidence="1">
    <location>
        <begin position="1"/>
        <end position="30"/>
    </location>
</feature>
<organism evidence="2 3">
    <name type="scientific">Streblomastix strix</name>
    <dbReference type="NCBI Taxonomy" id="222440"/>
    <lineage>
        <taxon>Eukaryota</taxon>
        <taxon>Metamonada</taxon>
        <taxon>Preaxostyla</taxon>
        <taxon>Oxymonadida</taxon>
        <taxon>Streblomastigidae</taxon>
        <taxon>Streblomastix</taxon>
    </lineage>
</organism>
<evidence type="ECO:0000256" key="1">
    <source>
        <dbReference type="SAM" id="MobiDB-lite"/>
    </source>
</evidence>
<evidence type="ECO:0000313" key="3">
    <source>
        <dbReference type="Proteomes" id="UP000324800"/>
    </source>
</evidence>